<name>T1BQU8_9ZZZZ</name>
<dbReference type="SMART" id="SM00091">
    <property type="entry name" value="PAS"/>
    <property type="match status" value="2"/>
</dbReference>
<evidence type="ECO:0000256" key="4">
    <source>
        <dbReference type="ARBA" id="ARBA00022777"/>
    </source>
</evidence>
<dbReference type="InterPro" id="IPR000014">
    <property type="entry name" value="PAS"/>
</dbReference>
<organism evidence="9">
    <name type="scientific">mine drainage metagenome</name>
    <dbReference type="NCBI Taxonomy" id="410659"/>
    <lineage>
        <taxon>unclassified sequences</taxon>
        <taxon>metagenomes</taxon>
        <taxon>ecological metagenomes</taxon>
    </lineage>
</organism>
<feature type="domain" description="PAC" evidence="8">
    <location>
        <begin position="209"/>
        <end position="261"/>
    </location>
</feature>
<dbReference type="SUPFAM" id="SSF47384">
    <property type="entry name" value="Homodimeric domain of signal transducing histidine kinase"/>
    <property type="match status" value="1"/>
</dbReference>
<comment type="caution">
    <text evidence="9">The sequence shown here is derived from an EMBL/GenBank/DDBJ whole genome shotgun (WGS) entry which is preliminary data.</text>
</comment>
<proteinExistence type="predicted"/>
<dbReference type="InterPro" id="IPR035965">
    <property type="entry name" value="PAS-like_dom_sf"/>
</dbReference>
<dbReference type="Gene3D" id="1.10.287.130">
    <property type="match status" value="1"/>
</dbReference>
<dbReference type="CDD" id="cd00082">
    <property type="entry name" value="HisKA"/>
    <property type="match status" value="1"/>
</dbReference>
<reference evidence="9" key="2">
    <citation type="journal article" date="2014" name="ISME J.">
        <title>Microbial stratification in low pH oxic and suboxic macroscopic growths along an acid mine drainage.</title>
        <authorList>
            <person name="Mendez-Garcia C."/>
            <person name="Mesa V."/>
            <person name="Sprenger R.R."/>
            <person name="Richter M."/>
            <person name="Diez M.S."/>
            <person name="Solano J."/>
            <person name="Bargiela R."/>
            <person name="Golyshina O.V."/>
            <person name="Manteca A."/>
            <person name="Ramos J.L."/>
            <person name="Gallego J.R."/>
            <person name="Llorente I."/>
            <person name="Martins Dos Santos V.A."/>
            <person name="Jensen O.N."/>
            <person name="Pelaez A.I."/>
            <person name="Sanchez J."/>
            <person name="Ferrer M."/>
        </authorList>
    </citation>
    <scope>NUCLEOTIDE SEQUENCE</scope>
</reference>
<dbReference type="SUPFAM" id="SSF55785">
    <property type="entry name" value="PYP-like sensor domain (PAS domain)"/>
    <property type="match status" value="2"/>
</dbReference>
<evidence type="ECO:0000256" key="5">
    <source>
        <dbReference type="ARBA" id="ARBA00022840"/>
    </source>
</evidence>
<feature type="domain" description="PAS" evidence="7">
    <location>
        <begin position="7"/>
        <end position="47"/>
    </location>
</feature>
<gene>
    <name evidence="9" type="ORF">B1B_03902</name>
</gene>
<dbReference type="Pfam" id="PF13426">
    <property type="entry name" value="PAS_9"/>
    <property type="match status" value="1"/>
</dbReference>
<protein>
    <submittedName>
        <fullName evidence="9">Multi-sensor hybrid histidine kinase</fullName>
    </submittedName>
</protein>
<dbReference type="Gene3D" id="3.30.450.20">
    <property type="entry name" value="PAS domain"/>
    <property type="match status" value="2"/>
</dbReference>
<feature type="domain" description="PAS" evidence="7">
    <location>
        <begin position="134"/>
        <end position="179"/>
    </location>
</feature>
<evidence type="ECO:0000256" key="6">
    <source>
        <dbReference type="ARBA" id="ARBA00023012"/>
    </source>
</evidence>
<evidence type="ECO:0000259" key="7">
    <source>
        <dbReference type="PROSITE" id="PS50112"/>
    </source>
</evidence>
<sequence length="344" mass="38537">MSDVASVDSEVRTVLEAMRVGVLLVDAPGTIVWANSMYFETTGRTPELLGRDYREFRDEEGTWSRPIRDAVGSALRDGRSSAFPSVRTRYPSPSPRATHVDIDVRAVRAEGLGRPARAMVLLQDVTDRVTEGRRASLFYEAFRSSTNPMQLTDASGIMIDVNPAFEKNYGYSRQECIGRRPNLVRSRHTPPEIYDRMWVDLTDPSKGFWSGEIFNRDRHGHERPVLLTITAVRAIGGETTNYLGVAVDLTEQRSWELRSAHADKLASLGQLAAGVAHEINTPLANVMLVAESLRRRTSDPWVHSRLSTMTEQIDAAARIVRGLLDFARREEPHVTEVDLRTVGH</sequence>
<evidence type="ECO:0000313" key="9">
    <source>
        <dbReference type="EMBL" id="EQD72237.1"/>
    </source>
</evidence>
<dbReference type="GO" id="GO:0005524">
    <property type="term" value="F:ATP binding"/>
    <property type="evidence" value="ECO:0007669"/>
    <property type="project" value="UniProtKB-KW"/>
</dbReference>
<dbReference type="PANTHER" id="PTHR43065">
    <property type="entry name" value="SENSOR HISTIDINE KINASE"/>
    <property type="match status" value="1"/>
</dbReference>
<keyword evidence="6" id="KW-0902">Two-component regulatory system</keyword>
<dbReference type="InterPro" id="IPR036097">
    <property type="entry name" value="HisK_dim/P_sf"/>
</dbReference>
<accession>T1BQU8</accession>
<dbReference type="SMART" id="SM00388">
    <property type="entry name" value="HisKA"/>
    <property type="match status" value="1"/>
</dbReference>
<evidence type="ECO:0000259" key="8">
    <source>
        <dbReference type="PROSITE" id="PS50113"/>
    </source>
</evidence>
<dbReference type="EMBL" id="AUZY01002426">
    <property type="protein sequence ID" value="EQD72237.1"/>
    <property type="molecule type" value="Genomic_DNA"/>
</dbReference>
<keyword evidence="1" id="KW-0597">Phosphoprotein</keyword>
<dbReference type="CDD" id="cd00130">
    <property type="entry name" value="PAS"/>
    <property type="match status" value="2"/>
</dbReference>
<dbReference type="InterPro" id="IPR003661">
    <property type="entry name" value="HisK_dim/P_dom"/>
</dbReference>
<dbReference type="PROSITE" id="PS50113">
    <property type="entry name" value="PAC"/>
    <property type="match status" value="1"/>
</dbReference>
<dbReference type="InterPro" id="IPR000700">
    <property type="entry name" value="PAS-assoc_C"/>
</dbReference>
<dbReference type="NCBIfam" id="TIGR00229">
    <property type="entry name" value="sensory_box"/>
    <property type="match status" value="1"/>
</dbReference>
<dbReference type="GO" id="GO:0000155">
    <property type="term" value="F:phosphorelay sensor kinase activity"/>
    <property type="evidence" value="ECO:0007669"/>
    <property type="project" value="InterPro"/>
</dbReference>
<reference evidence="9" key="1">
    <citation type="submission" date="2013-08" db="EMBL/GenBank/DDBJ databases">
        <authorList>
            <person name="Mendez C."/>
            <person name="Richter M."/>
            <person name="Ferrer M."/>
            <person name="Sanchez J."/>
        </authorList>
    </citation>
    <scope>NUCLEOTIDE SEQUENCE</scope>
</reference>
<dbReference type="SMART" id="SM00086">
    <property type="entry name" value="PAC"/>
    <property type="match status" value="2"/>
</dbReference>
<keyword evidence="5" id="KW-0067">ATP-binding</keyword>
<dbReference type="PROSITE" id="PS50112">
    <property type="entry name" value="PAS"/>
    <property type="match status" value="2"/>
</dbReference>
<evidence type="ECO:0000256" key="2">
    <source>
        <dbReference type="ARBA" id="ARBA00022679"/>
    </source>
</evidence>
<dbReference type="Pfam" id="PF00512">
    <property type="entry name" value="HisKA"/>
    <property type="match status" value="1"/>
</dbReference>
<keyword evidence="2" id="KW-0808">Transferase</keyword>
<evidence type="ECO:0000256" key="3">
    <source>
        <dbReference type="ARBA" id="ARBA00022741"/>
    </source>
</evidence>
<dbReference type="AlphaFoldDB" id="T1BQU8"/>
<keyword evidence="4 9" id="KW-0418">Kinase</keyword>
<feature type="non-terminal residue" evidence="9">
    <location>
        <position position="344"/>
    </location>
</feature>
<dbReference type="PANTHER" id="PTHR43065:SF10">
    <property type="entry name" value="PEROXIDE STRESS-ACTIVATED HISTIDINE KINASE MAK3"/>
    <property type="match status" value="1"/>
</dbReference>
<keyword evidence="3" id="KW-0547">Nucleotide-binding</keyword>
<dbReference type="InterPro" id="IPR001610">
    <property type="entry name" value="PAC"/>
</dbReference>
<evidence type="ECO:0000256" key="1">
    <source>
        <dbReference type="ARBA" id="ARBA00022553"/>
    </source>
</evidence>
<dbReference type="Pfam" id="PF13188">
    <property type="entry name" value="PAS_8"/>
    <property type="match status" value="1"/>
</dbReference>